<dbReference type="GO" id="GO:0004180">
    <property type="term" value="F:carboxypeptidase activity"/>
    <property type="evidence" value="ECO:0007669"/>
    <property type="project" value="UniProtKB-KW"/>
</dbReference>
<comment type="similarity">
    <text evidence="1">Belongs to the peptidase S66 family.</text>
</comment>
<evidence type="ECO:0000256" key="4">
    <source>
        <dbReference type="ARBA" id="ARBA00022801"/>
    </source>
</evidence>
<dbReference type="InterPro" id="IPR003507">
    <property type="entry name" value="S66_fam"/>
</dbReference>
<gene>
    <name evidence="9" type="ORF">AKJ08_2876</name>
</gene>
<organism evidence="9 10">
    <name type="scientific">Vulgatibacter incomptus</name>
    <dbReference type="NCBI Taxonomy" id="1391653"/>
    <lineage>
        <taxon>Bacteria</taxon>
        <taxon>Pseudomonadati</taxon>
        <taxon>Myxococcota</taxon>
        <taxon>Myxococcia</taxon>
        <taxon>Myxococcales</taxon>
        <taxon>Cystobacterineae</taxon>
        <taxon>Vulgatibacteraceae</taxon>
        <taxon>Vulgatibacter</taxon>
    </lineage>
</organism>
<dbReference type="STRING" id="1391653.AKJ08_2876"/>
<protein>
    <submittedName>
        <fullName evidence="9">Muramoyltetrapeptide carboxypeptidase</fullName>
    </submittedName>
</protein>
<dbReference type="Pfam" id="PF17676">
    <property type="entry name" value="Peptidase_S66C"/>
    <property type="match status" value="1"/>
</dbReference>
<dbReference type="Gene3D" id="3.50.30.60">
    <property type="entry name" value="LD-carboxypeptidase A C-terminal domain-like"/>
    <property type="match status" value="1"/>
</dbReference>
<feature type="active site" description="Charge relay system" evidence="6">
    <location>
        <position position="267"/>
    </location>
</feature>
<keyword evidence="2 9" id="KW-0121">Carboxypeptidase</keyword>
<dbReference type="PATRIC" id="fig|1391653.3.peg.2996"/>
<evidence type="ECO:0000259" key="7">
    <source>
        <dbReference type="Pfam" id="PF02016"/>
    </source>
</evidence>
<dbReference type="AlphaFoldDB" id="A0A0K1PH90"/>
<feature type="active site" description="Charge relay system" evidence="6">
    <location>
        <position position="199"/>
    </location>
</feature>
<dbReference type="Pfam" id="PF02016">
    <property type="entry name" value="Peptidase_S66"/>
    <property type="match status" value="1"/>
</dbReference>
<keyword evidence="10" id="KW-1185">Reference proteome</keyword>
<proteinExistence type="inferred from homology"/>
<keyword evidence="3" id="KW-0645">Protease</keyword>
<reference evidence="9 10" key="1">
    <citation type="submission" date="2015-08" db="EMBL/GenBank/DDBJ databases">
        <authorList>
            <person name="Babu N.S."/>
            <person name="Beckwith C.J."/>
            <person name="Beseler K.G."/>
            <person name="Brison A."/>
            <person name="Carone J.V."/>
            <person name="Caskin T.P."/>
            <person name="Diamond M."/>
            <person name="Durham M.E."/>
            <person name="Foxe J.M."/>
            <person name="Go M."/>
            <person name="Henderson B.A."/>
            <person name="Jones I.B."/>
            <person name="McGettigan J.A."/>
            <person name="Micheletti S.J."/>
            <person name="Nasrallah M.E."/>
            <person name="Ortiz D."/>
            <person name="Piller C.R."/>
            <person name="Privatt S.R."/>
            <person name="Schneider S.L."/>
            <person name="Sharp S."/>
            <person name="Smith T.C."/>
            <person name="Stanton J.D."/>
            <person name="Ullery H.E."/>
            <person name="Wilson R.J."/>
            <person name="Serrano M.G."/>
            <person name="Buck G."/>
            <person name="Lee V."/>
            <person name="Wang Y."/>
            <person name="Carvalho R."/>
            <person name="Voegtly L."/>
            <person name="Shi R."/>
            <person name="Duckworth R."/>
            <person name="Johnson A."/>
            <person name="Loviza R."/>
            <person name="Walstead R."/>
            <person name="Shah Z."/>
            <person name="Kiflezghi M."/>
            <person name="Wade K."/>
            <person name="Ball S.L."/>
            <person name="Bradley K.W."/>
            <person name="Asai D.J."/>
            <person name="Bowman C.A."/>
            <person name="Russell D.A."/>
            <person name="Pope W.H."/>
            <person name="Jacobs-Sera D."/>
            <person name="Hendrix R.W."/>
            <person name="Hatfull G.F."/>
        </authorList>
    </citation>
    <scope>NUCLEOTIDE SEQUENCE [LARGE SCALE GENOMIC DNA]</scope>
    <source>
        <strain evidence="9 10">DSM 27710</strain>
    </source>
</reference>
<evidence type="ECO:0000256" key="2">
    <source>
        <dbReference type="ARBA" id="ARBA00022645"/>
    </source>
</evidence>
<dbReference type="SUPFAM" id="SSF141986">
    <property type="entry name" value="LD-carboxypeptidase A C-terminal domain-like"/>
    <property type="match status" value="1"/>
</dbReference>
<dbReference type="InterPro" id="IPR027478">
    <property type="entry name" value="LdcA_N"/>
</dbReference>
<dbReference type="KEGG" id="vin:AKJ08_2876"/>
<dbReference type="PIRSF" id="PIRSF028757">
    <property type="entry name" value="LD-carboxypeptidase"/>
    <property type="match status" value="1"/>
</dbReference>
<accession>A0A0K1PH90</accession>
<dbReference type="PANTHER" id="PTHR30237">
    <property type="entry name" value="MURAMOYLTETRAPEPTIDE CARBOXYPEPTIDASE"/>
    <property type="match status" value="1"/>
</dbReference>
<dbReference type="RefSeq" id="WP_050726654.1">
    <property type="nucleotide sequence ID" value="NZ_CP012332.1"/>
</dbReference>
<evidence type="ECO:0000313" key="10">
    <source>
        <dbReference type="Proteomes" id="UP000055590"/>
    </source>
</evidence>
<evidence type="ECO:0000313" key="9">
    <source>
        <dbReference type="EMBL" id="AKU92489.1"/>
    </source>
</evidence>
<feature type="active site" description="Nucleophile" evidence="6">
    <location>
        <position position="108"/>
    </location>
</feature>
<evidence type="ECO:0000256" key="6">
    <source>
        <dbReference type="PIRSR" id="PIRSR028757-1"/>
    </source>
</evidence>
<dbReference type="InterPro" id="IPR029062">
    <property type="entry name" value="Class_I_gatase-like"/>
</dbReference>
<dbReference type="InterPro" id="IPR027461">
    <property type="entry name" value="Carboxypeptidase_A_C_sf"/>
</dbReference>
<feature type="domain" description="LD-carboxypeptidase N-terminal" evidence="7">
    <location>
        <begin position="14"/>
        <end position="127"/>
    </location>
</feature>
<dbReference type="GO" id="GO:0008236">
    <property type="term" value="F:serine-type peptidase activity"/>
    <property type="evidence" value="ECO:0007669"/>
    <property type="project" value="UniProtKB-KW"/>
</dbReference>
<dbReference type="Proteomes" id="UP000055590">
    <property type="component" value="Chromosome"/>
</dbReference>
<evidence type="ECO:0000256" key="1">
    <source>
        <dbReference type="ARBA" id="ARBA00010233"/>
    </source>
</evidence>
<dbReference type="Gene3D" id="3.40.50.10740">
    <property type="entry name" value="Class I glutamine amidotransferase-like"/>
    <property type="match status" value="1"/>
</dbReference>
<dbReference type="CDD" id="cd07025">
    <property type="entry name" value="Peptidase_S66"/>
    <property type="match status" value="1"/>
</dbReference>
<dbReference type="GO" id="GO:0006508">
    <property type="term" value="P:proteolysis"/>
    <property type="evidence" value="ECO:0007669"/>
    <property type="project" value="UniProtKB-KW"/>
</dbReference>
<evidence type="ECO:0000256" key="5">
    <source>
        <dbReference type="ARBA" id="ARBA00022825"/>
    </source>
</evidence>
<dbReference type="InterPro" id="IPR040921">
    <property type="entry name" value="Peptidase_S66C"/>
</dbReference>
<dbReference type="SUPFAM" id="SSF52317">
    <property type="entry name" value="Class I glutamine amidotransferase-like"/>
    <property type="match status" value="1"/>
</dbReference>
<feature type="domain" description="LD-carboxypeptidase C-terminal" evidence="8">
    <location>
        <begin position="168"/>
        <end position="282"/>
    </location>
</feature>
<sequence length="294" mass="31047">MLPTKPVRPGDLLAIVAPSGPYPEERYAKGLAVLRERGFRVKELLPPRPWRYLAAEDRERSAALSEAFADPEVRAIFAARGGYGAMRLLPSIDWAAAARSGKAFVGFSDATAIHLTLQDRGARSVHGPVITQLGEQPQEAVDRLFALLGSDGAPPPIAGRTVVPGTARGRLVGGCLSLVSRLVGTPYFPSLAGCILLLEDVGERPYRLDRMWTHLSLTGVLDELAGVAIGDLTSCDEPGAGFTAAQVLEELAASSGKPVISGLPIGHGDVNLAVPLGAMAEIRDGSLRFEEGLL</sequence>
<dbReference type="PANTHER" id="PTHR30237:SF2">
    <property type="entry name" value="MUREIN TETRAPEPTIDE CARBOXYPEPTIDASE"/>
    <property type="match status" value="1"/>
</dbReference>
<dbReference type="EMBL" id="CP012332">
    <property type="protein sequence ID" value="AKU92489.1"/>
    <property type="molecule type" value="Genomic_DNA"/>
</dbReference>
<evidence type="ECO:0000256" key="3">
    <source>
        <dbReference type="ARBA" id="ARBA00022670"/>
    </source>
</evidence>
<keyword evidence="5" id="KW-0720">Serine protease</keyword>
<name>A0A0K1PH90_9BACT</name>
<evidence type="ECO:0000259" key="8">
    <source>
        <dbReference type="Pfam" id="PF17676"/>
    </source>
</evidence>
<keyword evidence="4" id="KW-0378">Hydrolase</keyword>
<dbReference type="InterPro" id="IPR040449">
    <property type="entry name" value="Peptidase_S66_N"/>
</dbReference>
<dbReference type="OrthoDB" id="9807329at2"/>